<proteinExistence type="predicted"/>
<accession>A0A139RIK9</accession>
<dbReference type="Pfam" id="PF04630">
    <property type="entry name" value="Phage_TTP_1"/>
    <property type="match status" value="1"/>
</dbReference>
<dbReference type="Proteomes" id="UP000072989">
    <property type="component" value="Unassembled WGS sequence"/>
</dbReference>
<dbReference type="AlphaFoldDB" id="A0A139RIK9"/>
<organism evidence="1 2">
    <name type="scientific">Streptococcus oralis</name>
    <dbReference type="NCBI Taxonomy" id="1303"/>
    <lineage>
        <taxon>Bacteria</taxon>
        <taxon>Bacillati</taxon>
        <taxon>Bacillota</taxon>
        <taxon>Bacilli</taxon>
        <taxon>Lactobacillales</taxon>
        <taxon>Streptococcaceae</taxon>
        <taxon>Streptococcus</taxon>
    </lineage>
</organism>
<sequence length="194" mass="20775">MALVGFKRMTIRILDGAATPTLGTNLFVIEGQANKGATRTAKISGLASDPVKTYGSNIAYHVSSRGVGDVKMETTAVDIPIEVITKILGHQVTDDIIGIGANTQAPYCSVMLESATPAGVMASIGFFKGQFSMDAEELETLKDKQEELPDDSLSFAAVASDDKVTEDLYVIKYFGKDEEKLKKFKGQLKMVTAG</sequence>
<name>A0A139RIK9_STROR</name>
<reference evidence="1 2" key="1">
    <citation type="submission" date="2016-01" db="EMBL/GenBank/DDBJ databases">
        <title>Highly variable Streptococcus oralis are common among viridans streptococci isolated from primates.</title>
        <authorList>
            <person name="Denapaite D."/>
            <person name="Rieger M."/>
            <person name="Koendgen S."/>
            <person name="Brueckner R."/>
            <person name="Ochigava I."/>
            <person name="Kappeler P."/>
            <person name="Maetz-Rensing K."/>
            <person name="Leendertz F."/>
            <person name="Hakenbeck R."/>
        </authorList>
    </citation>
    <scope>NUCLEOTIDE SEQUENCE [LARGE SCALE GENOMIC DNA]</scope>
    <source>
        <strain evidence="1 2">DD17</strain>
    </source>
</reference>
<dbReference type="RefSeq" id="WP_061866124.1">
    <property type="nucleotide sequence ID" value="NZ_KQ970803.1"/>
</dbReference>
<evidence type="ECO:0000313" key="2">
    <source>
        <dbReference type="Proteomes" id="UP000072989"/>
    </source>
</evidence>
<dbReference type="InterPro" id="IPR006724">
    <property type="entry name" value="Phage_TTP"/>
</dbReference>
<comment type="caution">
    <text evidence="1">The sequence shown here is derived from an EMBL/GenBank/DDBJ whole genome shotgun (WGS) entry which is preliminary data.</text>
</comment>
<dbReference type="NCBIfam" id="TIGR01603">
    <property type="entry name" value="maj_tail_phi13"/>
    <property type="match status" value="1"/>
</dbReference>
<dbReference type="EMBL" id="LQZE01000300">
    <property type="protein sequence ID" value="KXU14597.1"/>
    <property type="molecule type" value="Genomic_DNA"/>
</dbReference>
<dbReference type="PATRIC" id="fig|1303.87.peg.1631"/>
<gene>
    <name evidence="1" type="ORF">SORDD17_01354</name>
</gene>
<evidence type="ECO:0000313" key="1">
    <source>
        <dbReference type="EMBL" id="KXU14597.1"/>
    </source>
</evidence>
<protein>
    <submittedName>
        <fullName evidence="1">Phage major tail protein</fullName>
    </submittedName>
</protein>
<dbReference type="InterPro" id="IPR006490">
    <property type="entry name" value="Maj_tail_phi13"/>
</dbReference>